<evidence type="ECO:0000313" key="1">
    <source>
        <dbReference type="EMBL" id="CZR53515.1"/>
    </source>
</evidence>
<accession>A0A1L7WL74</accession>
<dbReference type="AlphaFoldDB" id="A0A1L7WL74"/>
<proteinExistence type="predicted"/>
<protein>
    <submittedName>
        <fullName evidence="1">Uncharacterized protein</fullName>
    </submittedName>
</protein>
<reference evidence="1 2" key="1">
    <citation type="submission" date="2016-03" db="EMBL/GenBank/DDBJ databases">
        <authorList>
            <person name="Ploux O."/>
        </authorList>
    </citation>
    <scope>NUCLEOTIDE SEQUENCE [LARGE SCALE GENOMIC DNA]</scope>
    <source>
        <strain evidence="1 2">UAMH 11012</strain>
    </source>
</reference>
<evidence type="ECO:0000313" key="2">
    <source>
        <dbReference type="Proteomes" id="UP000184330"/>
    </source>
</evidence>
<dbReference type="EMBL" id="FJOG01000004">
    <property type="protein sequence ID" value="CZR53515.1"/>
    <property type="molecule type" value="Genomic_DNA"/>
</dbReference>
<gene>
    <name evidence="1" type="ORF">PAC_03394</name>
</gene>
<dbReference type="Proteomes" id="UP000184330">
    <property type="component" value="Unassembled WGS sequence"/>
</dbReference>
<keyword evidence="2" id="KW-1185">Reference proteome</keyword>
<sequence>MAEDRPVPAILLVLSDVLDPKNSLEPTSTRGIITNASPMLWQDAKAAIEIPHILRDGRYQVPTNRRAQTLVENEQVPVEERIFDKSEFDAWMAPVAQVDEAQGANSSEPLRDSDLLLNVAGPASLFLPALPSEEDLGKCYREERVPLISNALRYRRISRASLISQSLLSAVKVHPFMAPSG</sequence>
<name>A0A1L7WL74_9HELO</name>
<organism evidence="1 2">
    <name type="scientific">Phialocephala subalpina</name>
    <dbReference type="NCBI Taxonomy" id="576137"/>
    <lineage>
        <taxon>Eukaryota</taxon>
        <taxon>Fungi</taxon>
        <taxon>Dikarya</taxon>
        <taxon>Ascomycota</taxon>
        <taxon>Pezizomycotina</taxon>
        <taxon>Leotiomycetes</taxon>
        <taxon>Helotiales</taxon>
        <taxon>Mollisiaceae</taxon>
        <taxon>Phialocephala</taxon>
        <taxon>Phialocephala fortinii species complex</taxon>
    </lineage>
</organism>